<dbReference type="InterPro" id="IPR001763">
    <property type="entry name" value="Rhodanese-like_dom"/>
</dbReference>
<feature type="domain" description="Rhodanese" evidence="7">
    <location>
        <begin position="21"/>
        <end position="63"/>
    </location>
</feature>
<evidence type="ECO:0000256" key="2">
    <source>
        <dbReference type="ARBA" id="ARBA00010989"/>
    </source>
</evidence>
<comment type="caution">
    <text evidence="8">The sequence shown here is derived from an EMBL/GenBank/DDBJ whole genome shotgun (WGS) entry which is preliminary data.</text>
</comment>
<proteinExistence type="inferred from homology"/>
<comment type="similarity">
    <text evidence="2">Belongs to the MSOX/MTOX family.</text>
</comment>
<reference evidence="8 9" key="1">
    <citation type="submission" date="2016-07" db="EMBL/GenBank/DDBJ databases">
        <title>Pervasive Adenine N6-methylation of Active Genes in Fungi.</title>
        <authorList>
            <consortium name="DOE Joint Genome Institute"/>
            <person name="Mondo S.J."/>
            <person name="Dannebaum R.O."/>
            <person name="Kuo R.C."/>
            <person name="Labutti K."/>
            <person name="Haridas S."/>
            <person name="Kuo A."/>
            <person name="Salamov A."/>
            <person name="Ahrendt S.R."/>
            <person name="Lipzen A."/>
            <person name="Sullivan W."/>
            <person name="Andreopoulos W.B."/>
            <person name="Clum A."/>
            <person name="Lindquist E."/>
            <person name="Daum C."/>
            <person name="Ramamoorthy G.K."/>
            <person name="Gryganskyi A."/>
            <person name="Culley D."/>
            <person name="Magnuson J.K."/>
            <person name="James T.Y."/>
            <person name="O'Malley M.A."/>
            <person name="Stajich J.E."/>
            <person name="Spatafora J.W."/>
            <person name="Visel A."/>
            <person name="Grigoriev I.V."/>
        </authorList>
    </citation>
    <scope>NUCLEOTIDE SEQUENCE [LARGE SCALE GENOMIC DNA]</scope>
    <source>
        <strain evidence="8 9">68-887.2</strain>
    </source>
</reference>
<keyword evidence="9" id="KW-1185">Reference proteome</keyword>
<organism evidence="8 9">
    <name type="scientific">Naematelia encephala</name>
    <dbReference type="NCBI Taxonomy" id="71784"/>
    <lineage>
        <taxon>Eukaryota</taxon>
        <taxon>Fungi</taxon>
        <taxon>Dikarya</taxon>
        <taxon>Basidiomycota</taxon>
        <taxon>Agaricomycotina</taxon>
        <taxon>Tremellomycetes</taxon>
        <taxon>Tremellales</taxon>
        <taxon>Naemateliaceae</taxon>
        <taxon>Naematelia</taxon>
    </lineage>
</organism>
<dbReference type="SUPFAM" id="SSF51905">
    <property type="entry name" value="FAD/NAD(P)-binding domain"/>
    <property type="match status" value="1"/>
</dbReference>
<dbReference type="GO" id="GO:0051698">
    <property type="term" value="F:saccharopine oxidase activity"/>
    <property type="evidence" value="ECO:0007669"/>
    <property type="project" value="TreeGrafter"/>
</dbReference>
<dbReference type="GO" id="GO:0008115">
    <property type="term" value="F:sarcosine oxidase activity"/>
    <property type="evidence" value="ECO:0007669"/>
    <property type="project" value="TreeGrafter"/>
</dbReference>
<dbReference type="GO" id="GO:0050660">
    <property type="term" value="F:flavin adenine dinucleotide binding"/>
    <property type="evidence" value="ECO:0007669"/>
    <property type="project" value="InterPro"/>
</dbReference>
<dbReference type="InterPro" id="IPR045170">
    <property type="entry name" value="MTOX"/>
</dbReference>
<comment type="cofactor">
    <cofactor evidence="1">
        <name>FAD</name>
        <dbReference type="ChEBI" id="CHEBI:57692"/>
    </cofactor>
</comment>
<keyword evidence="5" id="KW-0560">Oxidoreductase</keyword>
<protein>
    <submittedName>
        <fullName evidence="8">Putative peroxisomal sarcosine oxidase</fullName>
    </submittedName>
</protein>
<evidence type="ECO:0000256" key="6">
    <source>
        <dbReference type="SAM" id="MobiDB-lite"/>
    </source>
</evidence>
<dbReference type="STRING" id="71784.A0A1Y2AWV6"/>
<accession>A0A1Y2AWV6</accession>
<dbReference type="InParanoid" id="A0A1Y2AWV6"/>
<dbReference type="AlphaFoldDB" id="A0A1Y2AWV6"/>
<sequence length="448" mass="48319">MGQSASIASHQAVKTGALASRDSSIIIVGGGGTMGSSTALHLARRGYTNVRILDVYENPSLNSAGNDLNKIAGADAVGLFGGASDDAWVAWTTDPVFMPYAHSPGKLELTSIGSAGAKHLREKYDKLISLGRSDIAWLANEDDIRQRAPHLAQADIKGWCGLYCSTGGWVAARDALNSVGYELRRLGVKTAFGTAGTFKELILSDDGKRCIGVKCIDGTEWNADLVVLAAGAWSPVLVDLKGQCTSKCWVYAHIQLTPEEADAMRGIPTMYNDTYGFFMEPHPTLNLLKLCNEFPGYTNLQKVQPFGSPKPITISVPRSHAANPSDTIPTESLDDIKRLVSKCLPHLAGRPLINQAMCWCTDTDDGQWVVCEDPRWKGLVLATGDSGHTFKMLPVVGGQVADLIEGKLSEERRQLWRWRPGVGDPLGTGRGGPPPKDLSQVPGWRHDS</sequence>
<gene>
    <name evidence="8" type="ORF">BCR39DRAFT_246158</name>
</gene>
<dbReference type="OrthoDB" id="2219495at2759"/>
<evidence type="ECO:0000256" key="3">
    <source>
        <dbReference type="ARBA" id="ARBA00022630"/>
    </source>
</evidence>
<dbReference type="Pfam" id="PF01266">
    <property type="entry name" value="DAO"/>
    <property type="match status" value="1"/>
</dbReference>
<evidence type="ECO:0000256" key="1">
    <source>
        <dbReference type="ARBA" id="ARBA00001974"/>
    </source>
</evidence>
<dbReference type="EMBL" id="MCFC01000042">
    <property type="protein sequence ID" value="ORY26976.1"/>
    <property type="molecule type" value="Genomic_DNA"/>
</dbReference>
<name>A0A1Y2AWV6_9TREE</name>
<keyword evidence="4" id="KW-0274">FAD</keyword>
<evidence type="ECO:0000313" key="9">
    <source>
        <dbReference type="Proteomes" id="UP000193986"/>
    </source>
</evidence>
<evidence type="ECO:0000259" key="7">
    <source>
        <dbReference type="PROSITE" id="PS50206"/>
    </source>
</evidence>
<dbReference type="InterPro" id="IPR036188">
    <property type="entry name" value="FAD/NAD-bd_sf"/>
</dbReference>
<keyword evidence="3" id="KW-0285">Flavoprotein</keyword>
<dbReference type="Proteomes" id="UP000193986">
    <property type="component" value="Unassembled WGS sequence"/>
</dbReference>
<evidence type="ECO:0000256" key="4">
    <source>
        <dbReference type="ARBA" id="ARBA00022827"/>
    </source>
</evidence>
<dbReference type="PANTHER" id="PTHR10961:SF26">
    <property type="entry name" value="L-SACCHAROPINE OXIDASE"/>
    <property type="match status" value="1"/>
</dbReference>
<dbReference type="PROSITE" id="PS50206">
    <property type="entry name" value="RHODANESE_3"/>
    <property type="match status" value="1"/>
</dbReference>
<dbReference type="Gene3D" id="3.50.50.60">
    <property type="entry name" value="FAD/NAD(P)-binding domain"/>
    <property type="match status" value="1"/>
</dbReference>
<evidence type="ECO:0000256" key="5">
    <source>
        <dbReference type="ARBA" id="ARBA00023002"/>
    </source>
</evidence>
<dbReference type="PANTHER" id="PTHR10961">
    <property type="entry name" value="PEROXISOMAL SARCOSINE OXIDASE"/>
    <property type="match status" value="1"/>
</dbReference>
<dbReference type="InterPro" id="IPR006076">
    <property type="entry name" value="FAD-dep_OxRdtase"/>
</dbReference>
<dbReference type="Gene3D" id="3.30.9.10">
    <property type="entry name" value="D-Amino Acid Oxidase, subunit A, domain 2"/>
    <property type="match status" value="1"/>
</dbReference>
<feature type="region of interest" description="Disordered" evidence="6">
    <location>
        <begin position="419"/>
        <end position="448"/>
    </location>
</feature>
<dbReference type="FunCoup" id="A0A1Y2AWV6">
    <property type="interactions" value="78"/>
</dbReference>
<evidence type="ECO:0000313" key="8">
    <source>
        <dbReference type="EMBL" id="ORY26976.1"/>
    </source>
</evidence>